<sequence length="209" mass="24050">MLAGVNLNDTDDIHRWKPEASGEFSTKSAYKNFFVGPITFEPWKKVWKSWAPGKCKTFAWLAIRNRCWTADRLQRRGLPHPERCPLCDQEEENIQHILTSCVFARQFWFAILQPLNLARLAPTRTVSFADWWKKAEGKLQKQHKKGFNSLCILGAWTIWKHRNACVFEGASPNLQVALQAFKEESHLWQFSGAKRLAALSLELGDGQAH</sequence>
<evidence type="ECO:0000313" key="3">
    <source>
        <dbReference type="Proteomes" id="UP000275267"/>
    </source>
</evidence>
<keyword evidence="3" id="KW-1185">Reference proteome</keyword>
<evidence type="ECO:0000259" key="1">
    <source>
        <dbReference type="Pfam" id="PF13966"/>
    </source>
</evidence>
<dbReference type="InterPro" id="IPR026960">
    <property type="entry name" value="RVT-Znf"/>
</dbReference>
<dbReference type="Pfam" id="PF13966">
    <property type="entry name" value="zf-RVT"/>
    <property type="match status" value="1"/>
</dbReference>
<protein>
    <submittedName>
        <fullName evidence="2">Ribonuclease H protein</fullName>
    </submittedName>
</protein>
<dbReference type="EMBL" id="PQIB02000013">
    <property type="protein sequence ID" value="RLM75542.1"/>
    <property type="molecule type" value="Genomic_DNA"/>
</dbReference>
<dbReference type="AlphaFoldDB" id="A0A3L6QAA3"/>
<proteinExistence type="predicted"/>
<organism evidence="2 3">
    <name type="scientific">Panicum miliaceum</name>
    <name type="common">Proso millet</name>
    <name type="synonym">Broomcorn millet</name>
    <dbReference type="NCBI Taxonomy" id="4540"/>
    <lineage>
        <taxon>Eukaryota</taxon>
        <taxon>Viridiplantae</taxon>
        <taxon>Streptophyta</taxon>
        <taxon>Embryophyta</taxon>
        <taxon>Tracheophyta</taxon>
        <taxon>Spermatophyta</taxon>
        <taxon>Magnoliopsida</taxon>
        <taxon>Liliopsida</taxon>
        <taxon>Poales</taxon>
        <taxon>Poaceae</taxon>
        <taxon>PACMAD clade</taxon>
        <taxon>Panicoideae</taxon>
        <taxon>Panicodae</taxon>
        <taxon>Paniceae</taxon>
        <taxon>Panicinae</taxon>
        <taxon>Panicum</taxon>
        <taxon>Panicum sect. Panicum</taxon>
    </lineage>
</organism>
<reference evidence="3" key="1">
    <citation type="journal article" date="2019" name="Nat. Commun.">
        <title>The genome of broomcorn millet.</title>
        <authorList>
            <person name="Zou C."/>
            <person name="Miki D."/>
            <person name="Li D."/>
            <person name="Tang Q."/>
            <person name="Xiao L."/>
            <person name="Rajput S."/>
            <person name="Deng P."/>
            <person name="Jia W."/>
            <person name="Huang R."/>
            <person name="Zhang M."/>
            <person name="Sun Y."/>
            <person name="Hu J."/>
            <person name="Fu X."/>
            <person name="Schnable P.S."/>
            <person name="Li F."/>
            <person name="Zhang H."/>
            <person name="Feng B."/>
            <person name="Zhu X."/>
            <person name="Liu R."/>
            <person name="Schnable J.C."/>
            <person name="Zhu J.-K."/>
            <person name="Zhang H."/>
        </authorList>
    </citation>
    <scope>NUCLEOTIDE SEQUENCE [LARGE SCALE GENOMIC DNA]</scope>
</reference>
<evidence type="ECO:0000313" key="2">
    <source>
        <dbReference type="EMBL" id="RLM75542.1"/>
    </source>
</evidence>
<accession>A0A3L6QAA3</accession>
<comment type="caution">
    <text evidence="2">The sequence shown here is derived from an EMBL/GenBank/DDBJ whole genome shotgun (WGS) entry which is preliminary data.</text>
</comment>
<dbReference type="STRING" id="4540.A0A3L6QAA3"/>
<dbReference type="Proteomes" id="UP000275267">
    <property type="component" value="Unassembled WGS sequence"/>
</dbReference>
<dbReference type="PANTHER" id="PTHR47746:SF88">
    <property type="entry name" value="RNA-DIRECTED DNA POLYMERASE (REVERSE TRANSCRIPTASE)-RELATED FAMILY PROTEIN-RELATED"/>
    <property type="match status" value="1"/>
</dbReference>
<dbReference type="PANTHER" id="PTHR47746">
    <property type="entry name" value="ZF-RVT DOMAIN-CONTAINING PROTEIN"/>
    <property type="match status" value="1"/>
</dbReference>
<name>A0A3L6QAA3_PANMI</name>
<dbReference type="OrthoDB" id="683130at2759"/>
<feature type="domain" description="Reverse transcriptase zinc-binding" evidence="1">
    <location>
        <begin position="24"/>
        <end position="108"/>
    </location>
</feature>
<gene>
    <name evidence="2" type="ORF">C2845_PM15G00120</name>
</gene>